<keyword evidence="2" id="KW-0645">Protease</keyword>
<dbReference type="SUPFAM" id="SSF50630">
    <property type="entry name" value="Acid proteases"/>
    <property type="match status" value="1"/>
</dbReference>
<protein>
    <submittedName>
        <fullName evidence="4">Cathepsin-d</fullName>
    </submittedName>
</protein>
<dbReference type="Proteomes" id="UP000735302">
    <property type="component" value="Unassembled WGS sequence"/>
</dbReference>
<dbReference type="PROSITE" id="PS51767">
    <property type="entry name" value="PEPTIDASE_A1"/>
    <property type="match status" value="1"/>
</dbReference>
<keyword evidence="2" id="KW-0064">Aspartyl protease</keyword>
<dbReference type="InterPro" id="IPR021109">
    <property type="entry name" value="Peptidase_aspartic_dom_sf"/>
</dbReference>
<evidence type="ECO:0000313" key="4">
    <source>
        <dbReference type="EMBL" id="GFN84885.1"/>
    </source>
</evidence>
<dbReference type="InterPro" id="IPR001461">
    <property type="entry name" value="Aspartic_peptidase_A1"/>
</dbReference>
<dbReference type="Gene3D" id="2.40.70.10">
    <property type="entry name" value="Acid Proteases"/>
    <property type="match status" value="2"/>
</dbReference>
<dbReference type="PANTHER" id="PTHR47966:SF51">
    <property type="entry name" value="BETA-SITE APP-CLEAVING ENZYME, ISOFORM A-RELATED"/>
    <property type="match status" value="1"/>
</dbReference>
<keyword evidence="2" id="KW-0378">Hydrolase</keyword>
<name>A0AAV3YNK1_9GAST</name>
<evidence type="ECO:0000259" key="3">
    <source>
        <dbReference type="PROSITE" id="PS51767"/>
    </source>
</evidence>
<dbReference type="InterPro" id="IPR001969">
    <property type="entry name" value="Aspartic_peptidase_AS"/>
</dbReference>
<dbReference type="AlphaFoldDB" id="A0AAV3YNK1"/>
<dbReference type="PANTHER" id="PTHR47966">
    <property type="entry name" value="BETA-SITE APP-CLEAVING ENZYME, ISOFORM A-RELATED"/>
    <property type="match status" value="1"/>
</dbReference>
<reference evidence="4 5" key="1">
    <citation type="journal article" date="2021" name="Elife">
        <title>Chloroplast acquisition without the gene transfer in kleptoplastic sea slugs, Plakobranchus ocellatus.</title>
        <authorList>
            <person name="Maeda T."/>
            <person name="Takahashi S."/>
            <person name="Yoshida T."/>
            <person name="Shimamura S."/>
            <person name="Takaki Y."/>
            <person name="Nagai Y."/>
            <person name="Toyoda A."/>
            <person name="Suzuki Y."/>
            <person name="Arimoto A."/>
            <person name="Ishii H."/>
            <person name="Satoh N."/>
            <person name="Nishiyama T."/>
            <person name="Hasebe M."/>
            <person name="Maruyama T."/>
            <person name="Minagawa J."/>
            <person name="Obokata J."/>
            <person name="Shigenobu S."/>
        </authorList>
    </citation>
    <scope>NUCLEOTIDE SEQUENCE [LARGE SCALE GENOMIC DNA]</scope>
</reference>
<evidence type="ECO:0000256" key="1">
    <source>
        <dbReference type="ARBA" id="ARBA00007447"/>
    </source>
</evidence>
<accession>A0AAV3YNK1</accession>
<dbReference type="Gene3D" id="2.60.40.1960">
    <property type="match status" value="1"/>
</dbReference>
<dbReference type="GO" id="GO:0004190">
    <property type="term" value="F:aspartic-type endopeptidase activity"/>
    <property type="evidence" value="ECO:0007669"/>
    <property type="project" value="UniProtKB-KW"/>
</dbReference>
<dbReference type="Pfam" id="PF00026">
    <property type="entry name" value="Asp"/>
    <property type="match status" value="1"/>
</dbReference>
<dbReference type="PROSITE" id="PS00141">
    <property type="entry name" value="ASP_PROTEASE"/>
    <property type="match status" value="1"/>
</dbReference>
<dbReference type="EMBL" id="BLXT01001350">
    <property type="protein sequence ID" value="GFN84885.1"/>
    <property type="molecule type" value="Genomic_DNA"/>
</dbReference>
<evidence type="ECO:0000256" key="2">
    <source>
        <dbReference type="RuleBase" id="RU000454"/>
    </source>
</evidence>
<gene>
    <name evidence="4" type="ORF">PoB_001139100</name>
</gene>
<keyword evidence="5" id="KW-1185">Reference proteome</keyword>
<dbReference type="InterPro" id="IPR033121">
    <property type="entry name" value="PEPTIDASE_A1"/>
</dbReference>
<organism evidence="4 5">
    <name type="scientific">Plakobranchus ocellatus</name>
    <dbReference type="NCBI Taxonomy" id="259542"/>
    <lineage>
        <taxon>Eukaryota</taxon>
        <taxon>Metazoa</taxon>
        <taxon>Spiralia</taxon>
        <taxon>Lophotrochozoa</taxon>
        <taxon>Mollusca</taxon>
        <taxon>Gastropoda</taxon>
        <taxon>Heterobranchia</taxon>
        <taxon>Euthyneura</taxon>
        <taxon>Panpulmonata</taxon>
        <taxon>Sacoglossa</taxon>
        <taxon>Placobranchoidea</taxon>
        <taxon>Plakobranchidae</taxon>
        <taxon>Plakobranchus</taxon>
    </lineage>
</organism>
<comment type="caution">
    <text evidence="4">The sequence shown here is derived from an EMBL/GenBank/DDBJ whole genome shotgun (WGS) entry which is preliminary data.</text>
</comment>
<proteinExistence type="inferred from homology"/>
<dbReference type="GO" id="GO:0006508">
    <property type="term" value="P:proteolysis"/>
    <property type="evidence" value="ECO:0007669"/>
    <property type="project" value="UniProtKB-KW"/>
</dbReference>
<dbReference type="PRINTS" id="PR00792">
    <property type="entry name" value="PEPSIN"/>
</dbReference>
<evidence type="ECO:0000313" key="5">
    <source>
        <dbReference type="Proteomes" id="UP000735302"/>
    </source>
</evidence>
<comment type="similarity">
    <text evidence="1 2">Belongs to the peptidase A1 family.</text>
</comment>
<feature type="domain" description="Peptidase A1" evidence="3">
    <location>
        <begin position="1"/>
        <end position="257"/>
    </location>
</feature>
<sequence length="260" mass="28835">MSYGPQEVSGYRCQDNIAIAGATVHNQTFGEATLEPSMFARSVIDGALGLGFNSIAAGAELSILDNMVSQGILPAPVFSFYHNRYVSGDPDSLITLGGTNPEYYTGDFTFVNLSMPDRWQFEIDSVRVSNDDDIAWYSCQAVVDTGSAFIVGPSDQVDVLNLSLGAKPLEGDPKRYLLERYQLEMLPDLEFIVNGQKLSMTSKDYVVKFPDGTGQYYSGIFGKKFKRGERPVWILGLNFLRTYYTQFDKGNRRIGFAKAN</sequence>